<dbReference type="EnsemblMetazoa" id="Aqu2.1.16200_001">
    <property type="protein sequence ID" value="Aqu2.1.16200_001"/>
    <property type="gene ID" value="Aqu2.1.16200"/>
</dbReference>
<dbReference type="InParanoid" id="A0A1X7TMM4"/>
<proteinExistence type="predicted"/>
<name>A0A1X7TMM4_AMPQE</name>
<dbReference type="OrthoDB" id="6149706at2759"/>
<sequence length="285" mass="33472">MKWSLASIKSCAKSKSMGILREPLFEIELEQVVIDELHLLLRISHVLIRNLLGIGQVLDLKDMTTKNSTRYVDIICNLIRSCGIMFHVWKSKTKKDELDWTSLRGSDRKKLLNKLPAKLVNVFPNELVWQLMKQWLDFKVIYEMIGISNPIGDEIHTVHSKALQWIQDFLKFPYDGYGKSNVTQYMHVMGYHIPHLMKCHAGIKRFSSQGDEKNNDCARKHFFSSNHQDPAREISLTDGRVEELQHGKRAKRKYEKKDTYWDLGIREKRRKIKFEPEQDLEPDTF</sequence>
<organism evidence="1">
    <name type="scientific">Amphimedon queenslandica</name>
    <name type="common">Sponge</name>
    <dbReference type="NCBI Taxonomy" id="400682"/>
    <lineage>
        <taxon>Eukaryota</taxon>
        <taxon>Metazoa</taxon>
        <taxon>Porifera</taxon>
        <taxon>Demospongiae</taxon>
        <taxon>Heteroscleromorpha</taxon>
        <taxon>Haplosclerida</taxon>
        <taxon>Niphatidae</taxon>
        <taxon>Amphimedon</taxon>
    </lineage>
</organism>
<dbReference type="AlphaFoldDB" id="A0A1X7TMM4"/>
<accession>A0A1X7TMM4</accession>
<evidence type="ECO:0000313" key="1">
    <source>
        <dbReference type="EnsemblMetazoa" id="Aqu2.1.16200_001"/>
    </source>
</evidence>
<dbReference type="eggNOG" id="ENOG502QVWC">
    <property type="taxonomic scope" value="Eukaryota"/>
</dbReference>
<reference evidence="1" key="1">
    <citation type="submission" date="2017-05" db="UniProtKB">
        <authorList>
            <consortium name="EnsemblMetazoa"/>
        </authorList>
    </citation>
    <scope>IDENTIFICATION</scope>
</reference>
<protein>
    <submittedName>
        <fullName evidence="1">Uncharacterized protein</fullName>
    </submittedName>
</protein>